<dbReference type="Pfam" id="PF11741">
    <property type="entry name" value="AMIN"/>
    <property type="match status" value="1"/>
</dbReference>
<evidence type="ECO:0000313" key="2">
    <source>
        <dbReference type="EMBL" id="SVE42623.1"/>
    </source>
</evidence>
<dbReference type="EMBL" id="UINC01216472">
    <property type="protein sequence ID" value="SVE42623.1"/>
    <property type="molecule type" value="Genomic_DNA"/>
</dbReference>
<feature type="domain" description="AMIN" evidence="1">
    <location>
        <begin position="40"/>
        <end position="123"/>
    </location>
</feature>
<sequence>MNRFYTALACISLFVATPVNAEDLAGELRDLTWLGFQQFQDASRVFVKTTEPVNYQVDDSKPGVISVLLENTAVSKRINTLPLDTRYFESPVRMVTVEIIEGASPSTRIVISLREDAEFKEIKKDNMLALDFRR</sequence>
<organism evidence="2">
    <name type="scientific">marine metagenome</name>
    <dbReference type="NCBI Taxonomy" id="408172"/>
    <lineage>
        <taxon>unclassified sequences</taxon>
        <taxon>metagenomes</taxon>
        <taxon>ecological metagenomes</taxon>
    </lineage>
</organism>
<dbReference type="AlphaFoldDB" id="A0A383DE76"/>
<dbReference type="InterPro" id="IPR021731">
    <property type="entry name" value="AMIN_dom"/>
</dbReference>
<reference evidence="2" key="1">
    <citation type="submission" date="2018-05" db="EMBL/GenBank/DDBJ databases">
        <authorList>
            <person name="Lanie J.A."/>
            <person name="Ng W.-L."/>
            <person name="Kazmierczak K.M."/>
            <person name="Andrzejewski T.M."/>
            <person name="Davidsen T.M."/>
            <person name="Wayne K.J."/>
            <person name="Tettelin H."/>
            <person name="Glass J.I."/>
            <person name="Rusch D."/>
            <person name="Podicherti R."/>
            <person name="Tsui H.-C.T."/>
            <person name="Winkler M.E."/>
        </authorList>
    </citation>
    <scope>NUCLEOTIDE SEQUENCE</scope>
</reference>
<proteinExistence type="predicted"/>
<protein>
    <recommendedName>
        <fullName evidence="1">AMIN domain-containing protein</fullName>
    </recommendedName>
</protein>
<evidence type="ECO:0000259" key="1">
    <source>
        <dbReference type="Pfam" id="PF11741"/>
    </source>
</evidence>
<name>A0A383DE76_9ZZZZ</name>
<gene>
    <name evidence="2" type="ORF">METZ01_LOCUS495477</name>
</gene>
<accession>A0A383DE76</accession>